<dbReference type="GO" id="GO:0006729">
    <property type="term" value="P:tetrahydrobiopterin biosynthetic process"/>
    <property type="evidence" value="ECO:0007669"/>
    <property type="project" value="InterPro"/>
</dbReference>
<comment type="catalytic activity">
    <reaction evidence="1 4">
        <text>(4aS,6R)-4a-hydroxy-L-erythro-5,6,7,8-tetrahydrobiopterin = (6R)-L-erythro-6,7-dihydrobiopterin + H2O</text>
        <dbReference type="Rhea" id="RHEA:11920"/>
        <dbReference type="ChEBI" id="CHEBI:15377"/>
        <dbReference type="ChEBI" id="CHEBI:15642"/>
        <dbReference type="ChEBI" id="CHEBI:43120"/>
        <dbReference type="EC" id="4.2.1.96"/>
    </reaction>
</comment>
<protein>
    <recommendedName>
        <fullName evidence="4">Putative pterin-4-alpha-carbinolamine dehydratase</fullName>
        <shortName evidence="4">PHS</shortName>
        <ecNumber evidence="4">4.2.1.96</ecNumber>
    </recommendedName>
    <alternativeName>
        <fullName evidence="4">4-alpha-hydroxy-tetrahydropterin dehydratase</fullName>
    </alternativeName>
    <alternativeName>
        <fullName evidence="4">Pterin carbinolamine dehydratase</fullName>
        <shortName evidence="4">PCD</shortName>
    </alternativeName>
</protein>
<evidence type="ECO:0000256" key="1">
    <source>
        <dbReference type="ARBA" id="ARBA00001554"/>
    </source>
</evidence>
<dbReference type="InterPro" id="IPR036428">
    <property type="entry name" value="PCD_sf"/>
</dbReference>
<gene>
    <name evidence="5" type="ORF">KME07_01335</name>
</gene>
<accession>A0A951P7J7</accession>
<keyword evidence="3 4" id="KW-0456">Lyase</keyword>
<organism evidence="5 6">
    <name type="scientific">Pegethrix bostrychoides GSE-TBD4-15B</name>
    <dbReference type="NCBI Taxonomy" id="2839662"/>
    <lineage>
        <taxon>Bacteria</taxon>
        <taxon>Bacillati</taxon>
        <taxon>Cyanobacteriota</taxon>
        <taxon>Cyanophyceae</taxon>
        <taxon>Oculatellales</taxon>
        <taxon>Oculatellaceae</taxon>
        <taxon>Pegethrix</taxon>
    </lineage>
</organism>
<dbReference type="InterPro" id="IPR001533">
    <property type="entry name" value="Pterin_deHydtase"/>
</dbReference>
<dbReference type="Gene3D" id="3.30.1360.20">
    <property type="entry name" value="Transcriptional coactivator/pterin dehydratase"/>
    <property type="match status" value="1"/>
</dbReference>
<reference evidence="5" key="1">
    <citation type="submission" date="2021-05" db="EMBL/GenBank/DDBJ databases">
        <authorList>
            <person name="Pietrasiak N."/>
            <person name="Ward R."/>
            <person name="Stajich J.E."/>
            <person name="Kurbessoian T."/>
        </authorList>
    </citation>
    <scope>NUCLEOTIDE SEQUENCE</scope>
    <source>
        <strain evidence="5">GSE-TBD4-15B</strain>
    </source>
</reference>
<dbReference type="PANTHER" id="PTHR12599">
    <property type="entry name" value="PTERIN-4-ALPHA-CARBINOLAMINE DEHYDRATASE"/>
    <property type="match status" value="1"/>
</dbReference>
<sequence>MPTVLSPDALKTALSDLPDWSVQDNKLHRQFRFQSFVDAFGFMSSVALVAESMGHHPEWFNVYNRVTVDLTTHDAGGITELDLALARRMDQLAQQR</sequence>
<dbReference type="HAMAP" id="MF_00434">
    <property type="entry name" value="Pterin_4_alpha"/>
    <property type="match status" value="1"/>
</dbReference>
<evidence type="ECO:0000313" key="6">
    <source>
        <dbReference type="Proteomes" id="UP000707356"/>
    </source>
</evidence>
<dbReference type="GO" id="GO:0008124">
    <property type="term" value="F:4-alpha-hydroxytetrahydrobiopterin dehydratase activity"/>
    <property type="evidence" value="ECO:0007669"/>
    <property type="project" value="UniProtKB-UniRule"/>
</dbReference>
<dbReference type="CDD" id="cd00914">
    <property type="entry name" value="PCD_DCoH_subfamily_b"/>
    <property type="match status" value="1"/>
</dbReference>
<evidence type="ECO:0000256" key="2">
    <source>
        <dbReference type="ARBA" id="ARBA00006472"/>
    </source>
</evidence>
<dbReference type="Pfam" id="PF01329">
    <property type="entry name" value="Pterin_4a"/>
    <property type="match status" value="1"/>
</dbReference>
<dbReference type="NCBIfam" id="NF002018">
    <property type="entry name" value="PRK00823.1-3"/>
    <property type="match status" value="1"/>
</dbReference>
<evidence type="ECO:0000256" key="3">
    <source>
        <dbReference type="ARBA" id="ARBA00023239"/>
    </source>
</evidence>
<dbReference type="EC" id="4.2.1.96" evidence="4"/>
<dbReference type="Proteomes" id="UP000707356">
    <property type="component" value="Unassembled WGS sequence"/>
</dbReference>
<dbReference type="NCBIfam" id="NF002017">
    <property type="entry name" value="PRK00823.1-2"/>
    <property type="match status" value="1"/>
</dbReference>
<dbReference type="SUPFAM" id="SSF55248">
    <property type="entry name" value="PCD-like"/>
    <property type="match status" value="1"/>
</dbReference>
<proteinExistence type="inferred from homology"/>
<dbReference type="AlphaFoldDB" id="A0A951P7J7"/>
<comment type="caution">
    <text evidence="5">The sequence shown here is derived from an EMBL/GenBank/DDBJ whole genome shotgun (WGS) entry which is preliminary data.</text>
</comment>
<evidence type="ECO:0000256" key="4">
    <source>
        <dbReference type="HAMAP-Rule" id="MF_00434"/>
    </source>
</evidence>
<reference evidence="5" key="2">
    <citation type="journal article" date="2022" name="Microbiol. Resour. Announc.">
        <title>Metagenome Sequencing to Explore Phylogenomics of Terrestrial Cyanobacteria.</title>
        <authorList>
            <person name="Ward R.D."/>
            <person name="Stajich J.E."/>
            <person name="Johansen J.R."/>
            <person name="Huntemann M."/>
            <person name="Clum A."/>
            <person name="Foster B."/>
            <person name="Foster B."/>
            <person name="Roux S."/>
            <person name="Palaniappan K."/>
            <person name="Varghese N."/>
            <person name="Mukherjee S."/>
            <person name="Reddy T.B.K."/>
            <person name="Daum C."/>
            <person name="Copeland A."/>
            <person name="Chen I.A."/>
            <person name="Ivanova N.N."/>
            <person name="Kyrpides N.C."/>
            <person name="Shapiro N."/>
            <person name="Eloe-Fadrosh E.A."/>
            <person name="Pietrasiak N."/>
        </authorList>
    </citation>
    <scope>NUCLEOTIDE SEQUENCE</scope>
    <source>
        <strain evidence="5">GSE-TBD4-15B</strain>
    </source>
</reference>
<dbReference type="PANTHER" id="PTHR12599:SF0">
    <property type="entry name" value="PTERIN-4-ALPHA-CARBINOLAMINE DEHYDRATASE"/>
    <property type="match status" value="1"/>
</dbReference>
<evidence type="ECO:0000313" key="5">
    <source>
        <dbReference type="EMBL" id="MBW4464067.1"/>
    </source>
</evidence>
<dbReference type="EMBL" id="JAHHHV010000005">
    <property type="protein sequence ID" value="MBW4464067.1"/>
    <property type="molecule type" value="Genomic_DNA"/>
</dbReference>
<name>A0A951P7J7_9CYAN</name>
<comment type="similarity">
    <text evidence="2 4">Belongs to the pterin-4-alpha-carbinolamine dehydratase family.</text>
</comment>